<feature type="compositionally biased region" description="Pro residues" evidence="1">
    <location>
        <begin position="120"/>
        <end position="131"/>
    </location>
</feature>
<evidence type="ECO:0000256" key="2">
    <source>
        <dbReference type="SAM" id="SignalP"/>
    </source>
</evidence>
<keyword evidence="2" id="KW-0732">Signal</keyword>
<dbReference type="STRING" id="1163406.A0A0L0N3L9"/>
<dbReference type="PANTHER" id="PTHR35523:SF1">
    <property type="entry name" value="CELL WALL PROTEIN SED1"/>
    <property type="match status" value="1"/>
</dbReference>
<name>A0A0L0N3L9_TOLOC</name>
<comment type="caution">
    <text evidence="3">The sequence shown here is derived from an EMBL/GenBank/DDBJ whole genome shotgun (WGS) entry which is preliminary data.</text>
</comment>
<evidence type="ECO:0000313" key="4">
    <source>
        <dbReference type="Proteomes" id="UP000036947"/>
    </source>
</evidence>
<gene>
    <name evidence="3" type="ORF">TOPH_06642</name>
</gene>
<evidence type="ECO:0000256" key="1">
    <source>
        <dbReference type="SAM" id="MobiDB-lite"/>
    </source>
</evidence>
<dbReference type="InterPro" id="IPR038843">
    <property type="entry name" value="Sed1/Spi1"/>
</dbReference>
<proteinExistence type="predicted"/>
<dbReference type="GO" id="GO:0031505">
    <property type="term" value="P:fungal-type cell wall organization"/>
    <property type="evidence" value="ECO:0007669"/>
    <property type="project" value="InterPro"/>
</dbReference>
<accession>A0A0L0N3L9</accession>
<protein>
    <submittedName>
        <fullName evidence="3">Cell wall protein SED1</fullName>
    </submittedName>
</protein>
<dbReference type="GO" id="GO:0005199">
    <property type="term" value="F:structural constituent of cell wall"/>
    <property type="evidence" value="ECO:0007669"/>
    <property type="project" value="InterPro"/>
</dbReference>
<feature type="region of interest" description="Disordered" evidence="1">
    <location>
        <begin position="120"/>
        <end position="142"/>
    </location>
</feature>
<feature type="chain" id="PRO_5005544844" evidence="2">
    <location>
        <begin position="19"/>
        <end position="178"/>
    </location>
</feature>
<dbReference type="OrthoDB" id="4094614at2759"/>
<reference evidence="3 4" key="1">
    <citation type="journal article" date="2015" name="BMC Genomics">
        <title>The genome of the truffle-parasite Tolypocladium ophioglossoides and the evolution of antifungal peptaibiotics.</title>
        <authorList>
            <person name="Quandt C.A."/>
            <person name="Bushley K.E."/>
            <person name="Spatafora J.W."/>
        </authorList>
    </citation>
    <scope>NUCLEOTIDE SEQUENCE [LARGE SCALE GENOMIC DNA]</scope>
    <source>
        <strain evidence="3 4">CBS 100239</strain>
    </source>
</reference>
<feature type="signal peptide" evidence="2">
    <location>
        <begin position="1"/>
        <end position="18"/>
    </location>
</feature>
<dbReference type="PANTHER" id="PTHR35523">
    <property type="entry name" value="CELL WALL PROTEIN SED1"/>
    <property type="match status" value="1"/>
</dbReference>
<dbReference type="EMBL" id="LFRF01000023">
    <property type="protein sequence ID" value="KND88723.1"/>
    <property type="molecule type" value="Genomic_DNA"/>
</dbReference>
<organism evidence="3 4">
    <name type="scientific">Tolypocladium ophioglossoides (strain CBS 100239)</name>
    <name type="common">Snaketongue truffleclub</name>
    <name type="synonym">Elaphocordyceps ophioglossoides</name>
    <dbReference type="NCBI Taxonomy" id="1163406"/>
    <lineage>
        <taxon>Eukaryota</taxon>
        <taxon>Fungi</taxon>
        <taxon>Dikarya</taxon>
        <taxon>Ascomycota</taxon>
        <taxon>Pezizomycotina</taxon>
        <taxon>Sordariomycetes</taxon>
        <taxon>Hypocreomycetidae</taxon>
        <taxon>Hypocreales</taxon>
        <taxon>Ophiocordycipitaceae</taxon>
        <taxon>Tolypocladium</taxon>
    </lineage>
</organism>
<evidence type="ECO:0000313" key="3">
    <source>
        <dbReference type="EMBL" id="KND88723.1"/>
    </source>
</evidence>
<dbReference type="AlphaFoldDB" id="A0A0L0N3L9"/>
<keyword evidence="4" id="KW-1185">Reference proteome</keyword>
<dbReference type="Proteomes" id="UP000036947">
    <property type="component" value="Unassembled WGS sequence"/>
</dbReference>
<dbReference type="GO" id="GO:0009277">
    <property type="term" value="C:fungal-type cell wall"/>
    <property type="evidence" value="ECO:0007669"/>
    <property type="project" value="TreeGrafter"/>
</dbReference>
<sequence>MLYGKTLLMAALAGVVAAAGMAEQPNMMAARGGDNGLNMPLVDGDKDKDHDDHKPWRPSMSHNHTVVTTTKVVSSFTTFCPEPTTVCIGTKTFTVVKPTTLTITDCPCTITEVCHTCVPPPPTKVPPPPPKPTKEVPVQPTQPPAVTTPVVVIAGSEGRTVAYGLAMAAAGAVGYFAL</sequence>